<feature type="compositionally biased region" description="Basic residues" evidence="2">
    <location>
        <begin position="436"/>
        <end position="448"/>
    </location>
</feature>
<evidence type="ECO:0000256" key="1">
    <source>
        <dbReference type="SAM" id="Coils"/>
    </source>
</evidence>
<accession>A0ABQ4Y6Y9</accession>
<feature type="coiled-coil region" evidence="1">
    <location>
        <begin position="84"/>
        <end position="132"/>
    </location>
</feature>
<dbReference type="InterPro" id="IPR043502">
    <property type="entry name" value="DNA/RNA_pol_sf"/>
</dbReference>
<evidence type="ECO:0000259" key="3">
    <source>
        <dbReference type="Pfam" id="PF07727"/>
    </source>
</evidence>
<dbReference type="InterPro" id="IPR013103">
    <property type="entry name" value="RVT_2"/>
</dbReference>
<feature type="compositionally biased region" description="Polar residues" evidence="2">
    <location>
        <begin position="1234"/>
        <end position="1244"/>
    </location>
</feature>
<reference evidence="4" key="1">
    <citation type="journal article" date="2022" name="Int. J. Mol. Sci.">
        <title>Draft Genome of Tanacetum Coccineum: Genomic Comparison of Closely Related Tanacetum-Family Plants.</title>
        <authorList>
            <person name="Yamashiro T."/>
            <person name="Shiraishi A."/>
            <person name="Nakayama K."/>
            <person name="Satake H."/>
        </authorList>
    </citation>
    <scope>NUCLEOTIDE SEQUENCE</scope>
</reference>
<comment type="caution">
    <text evidence="4">The sequence shown here is derived from an EMBL/GenBank/DDBJ whole genome shotgun (WGS) entry which is preliminary data.</text>
</comment>
<dbReference type="PANTHER" id="PTHR11439:SF509">
    <property type="entry name" value="RNA-DIRECTED DNA POLYMERASE"/>
    <property type="match status" value="1"/>
</dbReference>
<feature type="compositionally biased region" description="Basic and acidic residues" evidence="2">
    <location>
        <begin position="1255"/>
        <end position="1271"/>
    </location>
</feature>
<feature type="region of interest" description="Disordered" evidence="2">
    <location>
        <begin position="436"/>
        <end position="475"/>
    </location>
</feature>
<feature type="compositionally biased region" description="Polar residues" evidence="2">
    <location>
        <begin position="453"/>
        <end position="475"/>
    </location>
</feature>
<evidence type="ECO:0000256" key="2">
    <source>
        <dbReference type="SAM" id="MobiDB-lite"/>
    </source>
</evidence>
<protein>
    <submittedName>
        <fullName evidence="4">Retrovirus-related pol polyprotein from transposon TNT 1-94</fullName>
    </submittedName>
</protein>
<name>A0ABQ4Y6Y9_9ASTR</name>
<dbReference type="PANTHER" id="PTHR11439">
    <property type="entry name" value="GAG-POL-RELATED RETROTRANSPOSON"/>
    <property type="match status" value="1"/>
</dbReference>
<keyword evidence="1" id="KW-0175">Coiled coil</keyword>
<feature type="region of interest" description="Disordered" evidence="2">
    <location>
        <begin position="1126"/>
        <end position="1165"/>
    </location>
</feature>
<dbReference type="EMBL" id="BQNB010010155">
    <property type="protein sequence ID" value="GJS73454.1"/>
    <property type="molecule type" value="Genomic_DNA"/>
</dbReference>
<evidence type="ECO:0000313" key="4">
    <source>
        <dbReference type="EMBL" id="GJS73454.1"/>
    </source>
</evidence>
<dbReference type="SUPFAM" id="SSF56672">
    <property type="entry name" value="DNA/RNA polymerases"/>
    <property type="match status" value="1"/>
</dbReference>
<organism evidence="4 5">
    <name type="scientific">Tanacetum coccineum</name>
    <dbReference type="NCBI Taxonomy" id="301880"/>
    <lineage>
        <taxon>Eukaryota</taxon>
        <taxon>Viridiplantae</taxon>
        <taxon>Streptophyta</taxon>
        <taxon>Embryophyta</taxon>
        <taxon>Tracheophyta</taxon>
        <taxon>Spermatophyta</taxon>
        <taxon>Magnoliopsida</taxon>
        <taxon>eudicotyledons</taxon>
        <taxon>Gunneridae</taxon>
        <taxon>Pentapetalae</taxon>
        <taxon>asterids</taxon>
        <taxon>campanulids</taxon>
        <taxon>Asterales</taxon>
        <taxon>Asteraceae</taxon>
        <taxon>Asteroideae</taxon>
        <taxon>Anthemideae</taxon>
        <taxon>Anthemidinae</taxon>
        <taxon>Tanacetum</taxon>
    </lineage>
</organism>
<dbReference type="Pfam" id="PF07727">
    <property type="entry name" value="RVT_2"/>
    <property type="match status" value="1"/>
</dbReference>
<evidence type="ECO:0000313" key="5">
    <source>
        <dbReference type="Proteomes" id="UP001151760"/>
    </source>
</evidence>
<dbReference type="Proteomes" id="UP001151760">
    <property type="component" value="Unassembled WGS sequence"/>
</dbReference>
<feature type="compositionally biased region" description="Basic and acidic residues" evidence="2">
    <location>
        <begin position="1320"/>
        <end position="1335"/>
    </location>
</feature>
<proteinExistence type="predicted"/>
<feature type="compositionally biased region" description="Polar residues" evidence="2">
    <location>
        <begin position="330"/>
        <end position="366"/>
    </location>
</feature>
<reference evidence="4" key="2">
    <citation type="submission" date="2022-01" db="EMBL/GenBank/DDBJ databases">
        <authorList>
            <person name="Yamashiro T."/>
            <person name="Shiraishi A."/>
            <person name="Satake H."/>
            <person name="Nakayama K."/>
        </authorList>
    </citation>
    <scope>NUCLEOTIDE SEQUENCE</scope>
</reference>
<feature type="domain" description="Reverse transcriptase Ty1/copia-type" evidence="3">
    <location>
        <begin position="700"/>
        <end position="897"/>
    </location>
</feature>
<keyword evidence="5" id="KW-1185">Reference proteome</keyword>
<gene>
    <name evidence="4" type="ORF">Tco_0706295</name>
</gene>
<feature type="compositionally biased region" description="Acidic residues" evidence="2">
    <location>
        <begin position="1273"/>
        <end position="1313"/>
    </location>
</feature>
<feature type="region of interest" description="Disordered" evidence="2">
    <location>
        <begin position="1210"/>
        <end position="1344"/>
    </location>
</feature>
<sequence length="1488" mass="167656">MSQEIVHIAVNSVDILNVNKSCVDEYNKCLELKTELLQKKDLIEKDVYDKLLKSYSTLEKHCISLELTTQLNQEIFQKDNFRENQNWKDSVENVKKDIDETETINIELEHSVAKLLSENKNLRKEREHLKSIYKDQFDSIRKTRVQSKEQSASLIAQINAKSVENSDLNAQLQEKVFAIAALKNELRKLKGKNIVDTAISKPSATIALEMFKLDIEPISHRLKNNRDAHEVYLEKTIENTDTLRGLVECARKQNPSEPLLESACMFTKHVQELLVYVSKTCPSLTKPTKKLVVVTPMNKDKKVRFAEPVTSSSNIPKQTDSLRTKDSNKPLLTSTGVNTTTSASGSKPSGNTNKNRISRSPSSNQKNKVEKYPRKVISSLNKMNYVFEPISNVHVKHYVRNAKFESICAICNKCLFDANHDMCVIDYVNDVNVRSKSKSKRNKMRKVWKPTESRISNSSDPTQSKGSTVSDVPSSPLNDCRLSKLFYGTVRFGNDHIAKIMGYGDYRMGNIIISRVYYMEGLGHNLLSVGQFCDSDLEYLNPTPCVDPQVPAVIDQEPAISTIIPLGVKEADHDIKVAHMDNNPYVDFLIPEPSFEESSSQIVILNNVHSVNQPPEHINKWTKDHTLDNVISDPSKPVLTRHQLQDEAIFCYFDAFLSFVAPKSYNEALVESCWIEAMQDELNEFERLKVWELVPRSDREEGIDFEESFAPVARLEAICIFIAFVAHMNMIVYQMDVKTAFLNGILREEVYVSQPDGFVDPKNPNHVYKLKKALYGLKQASRAWYDLLSSFLLSQKFSKGIVDPTLFIRREGKDILLLQIYVDDIIFASTKLDLCESFSKIMCSKFKMSMMGKLSFFLGLHISQSPRGIFLNQSKYALESLKKFGMETCDPVDTPMVEKSKLDEDPQGIAIDPIRYRGMIGTIMYLTSSRLDLVFAMCMCARYQAKPTEKHLHAVKRILRYLSGTINIGLWYLKDSCVALTAFADADHAGCQDTRKSTSGSMQLLGDRLTFSLNLLAQERLEFLINKLGMSSMSPETLKWQKKRKSNGGKFFTYPIIMNLQETQQVVARDENWVPSTERFWYTIKKAKESEYYEFLLANKKCIVDAEVFRKILDICPRVEGKEFTKIPPKKSRGKGSQGKKTIATPVADVDVSEESDSKPSRKRTASRRVVKKKVIICAADNIIPDLNVALELGKSISLTEATEEEVVRQVHATHARSTGGSNEGTGVSPGVPNESTVVLATSSEETDTIPGVQDEEKKKDDIDDNKRIDLEMTNDEETDDEFVPDVEQVNDAEDEEMTNAEVEESGNGDEENTNVAKTDAGKTEEVKDDAKKAELPPTSSSLSVSSGFGDQFLKLSSDTSLALVYWLRHHQMLLYLTSLLDIKIKYEVPPIQISQSVFRVPASVISEPSVLTHVQETPSVAPVATLPPPSVSTIPHVPHQTTTPIPTPPITTDALTITTVVPEFDALFAVQLRVAKLEKDVFELKKN</sequence>
<feature type="region of interest" description="Disordered" evidence="2">
    <location>
        <begin position="304"/>
        <end position="373"/>
    </location>
</feature>
<feature type="compositionally biased region" description="Polar residues" evidence="2">
    <location>
        <begin position="309"/>
        <end position="319"/>
    </location>
</feature>